<dbReference type="GO" id="GO:0012505">
    <property type="term" value="C:endomembrane system"/>
    <property type="evidence" value="ECO:0007669"/>
    <property type="project" value="UniProtKB-SubCell"/>
</dbReference>
<evidence type="ECO:0000256" key="8">
    <source>
        <dbReference type="SAM" id="Phobius"/>
    </source>
</evidence>
<name>A0A0D7AJ55_9AGAR</name>
<dbReference type="EMBL" id="KN881648">
    <property type="protein sequence ID" value="KIY51784.1"/>
    <property type="molecule type" value="Genomic_DNA"/>
</dbReference>
<proteinExistence type="inferred from homology"/>
<keyword evidence="4 8" id="KW-0812">Transmembrane</keyword>
<dbReference type="GO" id="GO:0005886">
    <property type="term" value="C:plasma membrane"/>
    <property type="evidence" value="ECO:0007669"/>
    <property type="project" value="TreeGrafter"/>
</dbReference>
<feature type="compositionally biased region" description="Basic and acidic residues" evidence="7">
    <location>
        <begin position="542"/>
        <end position="567"/>
    </location>
</feature>
<dbReference type="Gene3D" id="1.20.1720.10">
    <property type="entry name" value="Multidrug resistance protein D"/>
    <property type="match status" value="1"/>
</dbReference>
<dbReference type="Pfam" id="PF07690">
    <property type="entry name" value="MFS_1"/>
    <property type="match status" value="1"/>
</dbReference>
<evidence type="ECO:0000256" key="1">
    <source>
        <dbReference type="ARBA" id="ARBA00004127"/>
    </source>
</evidence>
<protein>
    <submittedName>
        <fullName evidence="10">MFS general substrate transporter</fullName>
    </submittedName>
</protein>
<dbReference type="Proteomes" id="UP000054144">
    <property type="component" value="Unassembled WGS sequence"/>
</dbReference>
<evidence type="ECO:0000313" key="11">
    <source>
        <dbReference type="Proteomes" id="UP000054144"/>
    </source>
</evidence>
<feature type="domain" description="Major facilitator superfamily (MFS) profile" evidence="9">
    <location>
        <begin position="18"/>
        <end position="507"/>
    </location>
</feature>
<evidence type="ECO:0000256" key="3">
    <source>
        <dbReference type="ARBA" id="ARBA00022448"/>
    </source>
</evidence>
<evidence type="ECO:0000256" key="6">
    <source>
        <dbReference type="ARBA" id="ARBA00023136"/>
    </source>
</evidence>
<dbReference type="Gene3D" id="1.20.1250.20">
    <property type="entry name" value="MFS general substrate transporter like domains"/>
    <property type="match status" value="1"/>
</dbReference>
<comment type="subcellular location">
    <subcellularLocation>
        <location evidence="1">Endomembrane system</location>
        <topology evidence="1">Multi-pass membrane protein</topology>
    </subcellularLocation>
</comment>
<dbReference type="InterPro" id="IPR020846">
    <property type="entry name" value="MFS_dom"/>
</dbReference>
<dbReference type="PRINTS" id="PR01036">
    <property type="entry name" value="TCRTETB"/>
</dbReference>
<dbReference type="GO" id="GO:0022857">
    <property type="term" value="F:transmembrane transporter activity"/>
    <property type="evidence" value="ECO:0007669"/>
    <property type="project" value="InterPro"/>
</dbReference>
<feature type="transmembrane region" description="Helical" evidence="8">
    <location>
        <begin position="206"/>
        <end position="231"/>
    </location>
</feature>
<keyword evidence="5 8" id="KW-1133">Transmembrane helix</keyword>
<dbReference type="PANTHER" id="PTHR23501:SF189">
    <property type="entry name" value="DRUG TRANSPORTER, PUTATIVE (AFU_ORTHOLOGUE AFUA_4G03920)-RELATED"/>
    <property type="match status" value="1"/>
</dbReference>
<comment type="similarity">
    <text evidence="2">Belongs to the major facilitator superfamily.</text>
</comment>
<feature type="transmembrane region" description="Helical" evidence="8">
    <location>
        <begin position="141"/>
        <end position="159"/>
    </location>
</feature>
<dbReference type="CDD" id="cd17502">
    <property type="entry name" value="MFS_Azr1_MDR_like"/>
    <property type="match status" value="1"/>
</dbReference>
<feature type="transmembrane region" description="Helical" evidence="8">
    <location>
        <begin position="104"/>
        <end position="129"/>
    </location>
</feature>
<evidence type="ECO:0000256" key="7">
    <source>
        <dbReference type="SAM" id="MobiDB-lite"/>
    </source>
</evidence>
<evidence type="ECO:0000256" key="5">
    <source>
        <dbReference type="ARBA" id="ARBA00022989"/>
    </source>
</evidence>
<feature type="compositionally biased region" description="Basic and acidic residues" evidence="7">
    <location>
        <begin position="511"/>
        <end position="524"/>
    </location>
</feature>
<dbReference type="PROSITE" id="PS50850">
    <property type="entry name" value="MFS"/>
    <property type="match status" value="1"/>
</dbReference>
<dbReference type="OrthoDB" id="10021397at2759"/>
<evidence type="ECO:0000256" key="2">
    <source>
        <dbReference type="ARBA" id="ARBA00008335"/>
    </source>
</evidence>
<keyword evidence="11" id="KW-1185">Reference proteome</keyword>
<sequence length="577" mass="61832">MSNRVSAPPLPFKTILIVFLGLSLCICISALDSVTVATALPTISSVFNAGSISSWVPSAYLLTSTVFQPLYGRFSDIFGRKLSLCVGMSVFMIGNLAAGFSKNIITLIVLRGLAGTGGGGLVSLSQIVVSDIISLRERGKYQGLIGGVVALGYCLGPIMGGSLAENVGWQWCFWITVPITFFAMCVVIFVLPLKPVEGNMKSKLKVVDYLGSALTLASCSLLILPIVWGGVTFPWKSAVVLATLLSGILLVAAFCLWEWKGARLPIVPMYIFRHATVTGVYITMFANGFVFFSSLYYLPQFFEVCLGFTPTRGGTFLIPVLISQMIASWLSGLLVSITGRYRTIIHSGFTMSALGCGLLSTVHSTTPRIVMVVYMLLAGFGSGQTMQTTTVAAQASVPRHDMSVVTAFRNFIRQLGGTLALAIDSAVLNNSLRSSMRHLSLSSSIIDAVVDNPLALQTPAKLGLTSSQAAYILEHGYTAGFRSVFIMNAALAAVATIASITMIKHKELRRPDEEMLKKQRKDPTPTETTSVSGAGAADGVVDIEKGPVDSHHRQHGSVDDLELTKIDETDEKDESPV</sequence>
<feature type="transmembrane region" description="Helical" evidence="8">
    <location>
        <begin position="349"/>
        <end position="377"/>
    </location>
</feature>
<feature type="transmembrane region" description="Helical" evidence="8">
    <location>
        <begin position="484"/>
        <end position="503"/>
    </location>
</feature>
<keyword evidence="6 8" id="KW-0472">Membrane</keyword>
<feature type="transmembrane region" description="Helical" evidence="8">
    <location>
        <begin position="316"/>
        <end position="337"/>
    </location>
</feature>
<reference evidence="10 11" key="1">
    <citation type="journal article" date="2015" name="Fungal Genet. Biol.">
        <title>Evolution of novel wood decay mechanisms in Agaricales revealed by the genome sequences of Fistulina hepatica and Cylindrobasidium torrendii.</title>
        <authorList>
            <person name="Floudas D."/>
            <person name="Held B.W."/>
            <person name="Riley R."/>
            <person name="Nagy L.G."/>
            <person name="Koehler G."/>
            <person name="Ransdell A.S."/>
            <person name="Younus H."/>
            <person name="Chow J."/>
            <person name="Chiniquy J."/>
            <person name="Lipzen A."/>
            <person name="Tritt A."/>
            <person name="Sun H."/>
            <person name="Haridas S."/>
            <person name="LaButti K."/>
            <person name="Ohm R.A."/>
            <person name="Kues U."/>
            <person name="Blanchette R.A."/>
            <person name="Grigoriev I.V."/>
            <person name="Minto R.E."/>
            <person name="Hibbett D.S."/>
        </authorList>
    </citation>
    <scope>NUCLEOTIDE SEQUENCE [LARGE SCALE GENOMIC DNA]</scope>
    <source>
        <strain evidence="10 11">ATCC 64428</strain>
    </source>
</reference>
<feature type="transmembrane region" description="Helical" evidence="8">
    <location>
        <begin position="237"/>
        <end position="259"/>
    </location>
</feature>
<evidence type="ECO:0000259" key="9">
    <source>
        <dbReference type="PROSITE" id="PS50850"/>
    </source>
</evidence>
<feature type="transmembrane region" description="Helical" evidence="8">
    <location>
        <begin position="171"/>
        <end position="194"/>
    </location>
</feature>
<feature type="region of interest" description="Disordered" evidence="7">
    <location>
        <begin position="511"/>
        <end position="577"/>
    </location>
</feature>
<dbReference type="PANTHER" id="PTHR23501">
    <property type="entry name" value="MAJOR FACILITATOR SUPERFAMILY"/>
    <property type="match status" value="1"/>
</dbReference>
<keyword evidence="3" id="KW-0813">Transport</keyword>
<dbReference type="FunFam" id="1.20.1720.10:FF:000013">
    <property type="entry name" value="Related to multidrug resistance proteins"/>
    <property type="match status" value="1"/>
</dbReference>
<feature type="compositionally biased region" description="Acidic residues" evidence="7">
    <location>
        <begin position="568"/>
        <end position="577"/>
    </location>
</feature>
<dbReference type="InterPro" id="IPR036259">
    <property type="entry name" value="MFS_trans_sf"/>
</dbReference>
<dbReference type="InterPro" id="IPR011701">
    <property type="entry name" value="MFS"/>
</dbReference>
<evidence type="ECO:0000313" key="10">
    <source>
        <dbReference type="EMBL" id="KIY51784.1"/>
    </source>
</evidence>
<feature type="transmembrane region" description="Helical" evidence="8">
    <location>
        <begin position="82"/>
        <end position="98"/>
    </location>
</feature>
<feature type="transmembrane region" description="Helical" evidence="8">
    <location>
        <begin position="271"/>
        <end position="296"/>
    </location>
</feature>
<organism evidence="10 11">
    <name type="scientific">Fistulina hepatica ATCC 64428</name>
    <dbReference type="NCBI Taxonomy" id="1128425"/>
    <lineage>
        <taxon>Eukaryota</taxon>
        <taxon>Fungi</taxon>
        <taxon>Dikarya</taxon>
        <taxon>Basidiomycota</taxon>
        <taxon>Agaricomycotina</taxon>
        <taxon>Agaricomycetes</taxon>
        <taxon>Agaricomycetidae</taxon>
        <taxon>Agaricales</taxon>
        <taxon>Fistulinaceae</taxon>
        <taxon>Fistulina</taxon>
    </lineage>
</organism>
<evidence type="ECO:0000256" key="4">
    <source>
        <dbReference type="ARBA" id="ARBA00022692"/>
    </source>
</evidence>
<gene>
    <name evidence="10" type="ORF">FISHEDRAFT_64091</name>
</gene>
<accession>A0A0D7AJ55</accession>
<dbReference type="SUPFAM" id="SSF103473">
    <property type="entry name" value="MFS general substrate transporter"/>
    <property type="match status" value="1"/>
</dbReference>
<dbReference type="AlphaFoldDB" id="A0A0D7AJ55"/>